<dbReference type="EMBL" id="CP051754">
    <property type="protein sequence ID" value="QPJ84431.1"/>
    <property type="molecule type" value="Genomic_DNA"/>
</dbReference>
<reference evidence="1" key="1">
    <citation type="submission" date="2020-04" db="EMBL/GenBank/DDBJ databases">
        <title>A novel bacterium ('Candidatus Sarcina troglodytae' sp. nov.) linked to a protracted, uniformly lethal epizootic among sanctuary western chimpanzees (Pan troglodytes verus) in Sierra Leone.</title>
        <authorList>
            <person name="Owens L.A."/>
            <person name="Colitti B."/>
            <person name="Hirji I."/>
            <person name="Pizaro A."/>
            <person name="Jaffe J.E."/>
            <person name="Moittie S."/>
            <person name="Bishop-Lilly K.A."/>
            <person name="Estrella L.A."/>
            <person name="Voegtly L.J."/>
            <person name="Kuhn J.H."/>
            <person name="Suen G."/>
            <person name="Deblois C.L."/>
            <person name="Dunn C."/>
            <person name="Juan-Salles C."/>
            <person name="Goldberg T.L."/>
        </authorList>
    </citation>
    <scope>NUCLEOTIDE SEQUENCE</scope>
    <source>
        <strain evidence="1">JB2</strain>
    </source>
</reference>
<dbReference type="Proteomes" id="UP000594603">
    <property type="component" value="Chromosome"/>
</dbReference>
<sequence length="48" mass="5837">MIFLYDMFILLIILLITFFILKFFVDKSMKNLLEKVLKEDKNKNNPQI</sequence>
<evidence type="ECO:0000313" key="2">
    <source>
        <dbReference type="Proteomes" id="UP000594603"/>
    </source>
</evidence>
<accession>A0ACD1B9V7</accession>
<keyword evidence="2" id="KW-1185">Reference proteome</keyword>
<name>A0ACD1B9V7_9CLOT</name>
<organism evidence="1 2">
    <name type="scientific">Candidatus Sarcina troglodytae</name>
    <dbReference type="NCBI Taxonomy" id="2726954"/>
    <lineage>
        <taxon>Bacteria</taxon>
        <taxon>Bacillati</taxon>
        <taxon>Bacillota</taxon>
        <taxon>Clostridia</taxon>
        <taxon>Eubacteriales</taxon>
        <taxon>Clostridiaceae</taxon>
        <taxon>Sarcina</taxon>
    </lineage>
</organism>
<proteinExistence type="predicted"/>
<gene>
    <name evidence="1" type="ORF">HH195_00125</name>
</gene>
<protein>
    <submittedName>
        <fullName evidence="1">Uncharacterized protein</fullName>
    </submittedName>
</protein>
<evidence type="ECO:0000313" key="1">
    <source>
        <dbReference type="EMBL" id="QPJ84431.1"/>
    </source>
</evidence>